<dbReference type="KEGG" id="aaf:AURANDRAFT_62064"/>
<protein>
    <submittedName>
        <fullName evidence="3">Uncharacterized protein</fullName>
    </submittedName>
</protein>
<sequence length="860" mass="94678">MEAPAPAPRGRSAPDDASCASKSQASIDLSELFNPSALTRLLRQLNDQIDGQRDQIVFLEEQSIANAAFREMWAQDRAEFRAALAVATEENNKKINEAIGAAAASVSDLRKTYNEERAFRRICHFAAHRTEIMQREKWETWARACREMRLWDKRRAVLIRMGNMNEKRHQTFGMTRWREQTARARDAATMHNGANALIDALYVKRAVRRSFRHWVECVLLEQISDAFGGVEIVTSAHHEQVLSVAEAAAKPYVGRAAAAAAAGNFGEAFKQAHLGTMQVVKVMSSEQDMARQRDREALEGECENIRKALATVSAAAEEKRALEAKKALDRGNERLDKQLATTRRQIDGKITERITEALAQVEANAAGHAERAEARAKAADQRVAAKLQAADDRAMAAAHDVEALVHGCEAQVDAVDAKVLEVNDYVAYVERSLRTVYEDLRKHNLWETMRRRDADDAGQVFVRAALGLTVQAATRRDNDENLAFMAEVRAAEDSLARLMGQSAKQMSRAQTLVSEAKRNLAVEQQIRGVYEDAAPSSPGSVPQNVHHHHHHPAQKHFHKAPSVQWYDSETRAYRSRNHGPEDRDDPHCEPPPRIAIDSPPPGGYRGAEATESPDVLAAGWAPAAEGFASPSPQAPRVVDAAEAALSIFDQVIADAPTLLGRSKALPSCVACNRPLPTKARRPAPPKRDERPAPEPPAGVEKLLASKGPDVPRPLTAPPGSKREEERKPVMSASERALKILHAHLPQTQTYGAAEVDNNSTNDQSSYSRNSGPQYYDDAVRTYDHRVGDNTAAFLEQRALHDAEQARRASSKQARAQAKLDAGALDPSNAPAYQRGFRATKRLPGKAQRPQSAPRSGRALP</sequence>
<keyword evidence="4" id="KW-1185">Reference proteome</keyword>
<feature type="region of interest" description="Disordered" evidence="2">
    <location>
        <begin position="801"/>
        <end position="860"/>
    </location>
</feature>
<feature type="compositionally biased region" description="Basic residues" evidence="2">
    <location>
        <begin position="545"/>
        <end position="559"/>
    </location>
</feature>
<feature type="coiled-coil region" evidence="1">
    <location>
        <begin position="295"/>
        <end position="325"/>
    </location>
</feature>
<dbReference type="RefSeq" id="XP_009034661.1">
    <property type="nucleotide sequence ID" value="XM_009036413.1"/>
</dbReference>
<dbReference type="InParanoid" id="F0Y288"/>
<proteinExistence type="predicted"/>
<dbReference type="GeneID" id="20223719"/>
<dbReference type="OrthoDB" id="193726at2759"/>
<feature type="region of interest" description="Disordered" evidence="2">
    <location>
        <begin position="672"/>
        <end position="777"/>
    </location>
</feature>
<dbReference type="EMBL" id="GL833123">
    <property type="protein sequence ID" value="EGB11112.1"/>
    <property type="molecule type" value="Genomic_DNA"/>
</dbReference>
<feature type="region of interest" description="Disordered" evidence="2">
    <location>
        <begin position="1"/>
        <end position="20"/>
    </location>
</feature>
<dbReference type="AlphaFoldDB" id="F0Y288"/>
<feature type="compositionally biased region" description="Pro residues" evidence="2">
    <location>
        <begin position="591"/>
        <end position="602"/>
    </location>
</feature>
<organism evidence="4">
    <name type="scientific">Aureococcus anophagefferens</name>
    <name type="common">Harmful bloom alga</name>
    <dbReference type="NCBI Taxonomy" id="44056"/>
    <lineage>
        <taxon>Eukaryota</taxon>
        <taxon>Sar</taxon>
        <taxon>Stramenopiles</taxon>
        <taxon>Ochrophyta</taxon>
        <taxon>Pelagophyceae</taxon>
        <taxon>Pelagomonadales</taxon>
        <taxon>Pelagomonadaceae</taxon>
        <taxon>Aureococcus</taxon>
    </lineage>
</organism>
<reference evidence="3 4" key="1">
    <citation type="journal article" date="2011" name="Proc. Natl. Acad. Sci. U.S.A.">
        <title>Niche of harmful alga Aureococcus anophagefferens revealed through ecogenomics.</title>
        <authorList>
            <person name="Gobler C.J."/>
            <person name="Berry D.L."/>
            <person name="Dyhrman S.T."/>
            <person name="Wilhelm S.W."/>
            <person name="Salamov A."/>
            <person name="Lobanov A.V."/>
            <person name="Zhang Y."/>
            <person name="Collier J.L."/>
            <person name="Wurch L.L."/>
            <person name="Kustka A.B."/>
            <person name="Dill B.D."/>
            <person name="Shah M."/>
            <person name="VerBerkmoes N.C."/>
            <person name="Kuo A."/>
            <person name="Terry A."/>
            <person name="Pangilinan J."/>
            <person name="Lindquist E.A."/>
            <person name="Lucas S."/>
            <person name="Paulsen I.T."/>
            <person name="Hattenrath-Lehmann T.K."/>
            <person name="Talmage S.C."/>
            <person name="Walker E.A."/>
            <person name="Koch F."/>
            <person name="Burson A.M."/>
            <person name="Marcoval M.A."/>
            <person name="Tang Y.Z."/>
            <person name="Lecleir G.R."/>
            <person name="Coyne K.J."/>
            <person name="Berg G.M."/>
            <person name="Bertrand E.M."/>
            <person name="Saito M.A."/>
            <person name="Gladyshev V.N."/>
            <person name="Grigoriev I.V."/>
        </authorList>
    </citation>
    <scope>NUCLEOTIDE SEQUENCE [LARGE SCALE GENOMIC DNA]</scope>
    <source>
        <strain evidence="4">CCMP 1984</strain>
    </source>
</reference>
<feature type="compositionally biased region" description="Low complexity" evidence="2">
    <location>
        <begin position="1"/>
        <end position="17"/>
    </location>
</feature>
<dbReference type="Proteomes" id="UP000002729">
    <property type="component" value="Unassembled WGS sequence"/>
</dbReference>
<evidence type="ECO:0000256" key="2">
    <source>
        <dbReference type="SAM" id="MobiDB-lite"/>
    </source>
</evidence>
<keyword evidence="1" id="KW-0175">Coiled coil</keyword>
<evidence type="ECO:0000256" key="1">
    <source>
        <dbReference type="SAM" id="Coils"/>
    </source>
</evidence>
<feature type="region of interest" description="Disordered" evidence="2">
    <location>
        <begin position="574"/>
        <end position="609"/>
    </location>
</feature>
<evidence type="ECO:0000313" key="4">
    <source>
        <dbReference type="Proteomes" id="UP000002729"/>
    </source>
</evidence>
<evidence type="ECO:0000313" key="3">
    <source>
        <dbReference type="EMBL" id="EGB11112.1"/>
    </source>
</evidence>
<feature type="compositionally biased region" description="Basic and acidic residues" evidence="2">
    <location>
        <begin position="574"/>
        <end position="590"/>
    </location>
</feature>
<name>F0Y288_AURAN</name>
<gene>
    <name evidence="3" type="ORF">AURANDRAFT_62064</name>
</gene>
<feature type="compositionally biased region" description="Polar residues" evidence="2">
    <location>
        <begin position="745"/>
        <end position="772"/>
    </location>
</feature>
<accession>F0Y288</accession>
<feature type="region of interest" description="Disordered" evidence="2">
    <location>
        <begin position="532"/>
        <end position="562"/>
    </location>
</feature>